<feature type="transmembrane region" description="Helical" evidence="10">
    <location>
        <begin position="931"/>
        <end position="950"/>
    </location>
</feature>
<dbReference type="InterPro" id="IPR017969">
    <property type="entry name" value="Heavy-metal-associated_CS"/>
</dbReference>
<dbReference type="GO" id="GO:0005507">
    <property type="term" value="F:copper ion binding"/>
    <property type="evidence" value="ECO:0007669"/>
    <property type="project" value="TreeGrafter"/>
</dbReference>
<keyword evidence="6 10" id="KW-0067">ATP-binding</keyword>
<dbReference type="GO" id="GO:0043682">
    <property type="term" value="F:P-type divalent copper transporter activity"/>
    <property type="evidence" value="ECO:0007669"/>
    <property type="project" value="TreeGrafter"/>
</dbReference>
<feature type="domain" description="P-type ATPase A" evidence="12">
    <location>
        <begin position="410"/>
        <end position="495"/>
    </location>
</feature>
<dbReference type="Proteomes" id="UP000747399">
    <property type="component" value="Unassembled WGS sequence"/>
</dbReference>
<evidence type="ECO:0000256" key="4">
    <source>
        <dbReference type="ARBA" id="ARBA00022723"/>
    </source>
</evidence>
<evidence type="ECO:0000313" key="15">
    <source>
        <dbReference type="Proteomes" id="UP000747399"/>
    </source>
</evidence>
<dbReference type="GO" id="GO:0005524">
    <property type="term" value="F:ATP binding"/>
    <property type="evidence" value="ECO:0007669"/>
    <property type="project" value="UniProtKB-UniRule"/>
</dbReference>
<feature type="transmembrane region" description="Helical" evidence="10">
    <location>
        <begin position="214"/>
        <end position="233"/>
    </location>
</feature>
<dbReference type="InterPro" id="IPR023298">
    <property type="entry name" value="ATPase_P-typ_TM_dom_sf"/>
</dbReference>
<dbReference type="CDD" id="cd00371">
    <property type="entry name" value="HMA"/>
    <property type="match status" value="1"/>
</dbReference>
<comment type="similarity">
    <text evidence="2 10">Belongs to the cation transport ATPase (P-type) (TC 3.A.3) family. Type IB subfamily.</text>
</comment>
<dbReference type="Gene3D" id="3.30.70.100">
    <property type="match status" value="1"/>
</dbReference>
<dbReference type="PANTHER" id="PTHR43520">
    <property type="entry name" value="ATP7, ISOFORM B"/>
    <property type="match status" value="1"/>
</dbReference>
<dbReference type="InterPro" id="IPR027256">
    <property type="entry name" value="P-typ_ATPase_IB"/>
</dbReference>
<evidence type="ECO:0000256" key="5">
    <source>
        <dbReference type="ARBA" id="ARBA00022741"/>
    </source>
</evidence>
<keyword evidence="15" id="KW-1185">Reference proteome</keyword>
<organism evidence="14 15">
    <name type="scientific">Volvox africanus</name>
    <dbReference type="NCBI Taxonomy" id="51714"/>
    <lineage>
        <taxon>Eukaryota</taxon>
        <taxon>Viridiplantae</taxon>
        <taxon>Chlorophyta</taxon>
        <taxon>core chlorophytes</taxon>
        <taxon>Chlorophyceae</taxon>
        <taxon>CS clade</taxon>
        <taxon>Chlamydomonadales</taxon>
        <taxon>Volvocaceae</taxon>
        <taxon>Volvox</taxon>
    </lineage>
</organism>
<keyword evidence="8 10" id="KW-1133">Transmembrane helix</keyword>
<feature type="transmembrane region" description="Helical" evidence="10">
    <location>
        <begin position="43"/>
        <end position="64"/>
    </location>
</feature>
<evidence type="ECO:0000259" key="12">
    <source>
        <dbReference type="Pfam" id="PF00122"/>
    </source>
</evidence>
<comment type="subcellular location">
    <subcellularLocation>
        <location evidence="1">Membrane</location>
        <topology evidence="1">Multi-pass membrane protein</topology>
    </subcellularLocation>
</comment>
<keyword evidence="5 10" id="KW-0547">Nucleotide-binding</keyword>
<dbReference type="PROSITE" id="PS00154">
    <property type="entry name" value="ATPASE_E1_E2"/>
    <property type="match status" value="1"/>
</dbReference>
<evidence type="ECO:0000256" key="8">
    <source>
        <dbReference type="ARBA" id="ARBA00022989"/>
    </source>
</evidence>
<dbReference type="AlphaFoldDB" id="A0A8J4BN78"/>
<dbReference type="InterPro" id="IPR023299">
    <property type="entry name" value="ATPase_P-typ_cyto_dom_N"/>
</dbReference>
<dbReference type="InterPro" id="IPR023214">
    <property type="entry name" value="HAD_sf"/>
</dbReference>
<evidence type="ECO:0000256" key="6">
    <source>
        <dbReference type="ARBA" id="ARBA00022840"/>
    </source>
</evidence>
<dbReference type="NCBIfam" id="TIGR01525">
    <property type="entry name" value="ATPase-IB_hvy"/>
    <property type="match status" value="1"/>
</dbReference>
<feature type="transmembrane region" description="Helical" evidence="10">
    <location>
        <begin position="962"/>
        <end position="980"/>
    </location>
</feature>
<comment type="caution">
    <text evidence="14">The sequence shown here is derived from an EMBL/GenBank/DDBJ whole genome shotgun (WGS) entry which is preliminary data.</text>
</comment>
<dbReference type="FunFam" id="2.70.150.10:FF:000002">
    <property type="entry name" value="Copper-transporting ATPase 1, putative"/>
    <property type="match status" value="1"/>
</dbReference>
<evidence type="ECO:0000256" key="2">
    <source>
        <dbReference type="ARBA" id="ARBA00006024"/>
    </source>
</evidence>
<dbReference type="PANTHER" id="PTHR43520:SF19">
    <property type="entry name" value="COPPER-TRANSPORTING ATPASE PAA2, CHLOROPLASTIC"/>
    <property type="match status" value="1"/>
</dbReference>
<evidence type="ECO:0000256" key="10">
    <source>
        <dbReference type="RuleBase" id="RU362081"/>
    </source>
</evidence>
<dbReference type="InterPro" id="IPR018303">
    <property type="entry name" value="ATPase_P-typ_P_site"/>
</dbReference>
<keyword evidence="4 10" id="KW-0479">Metal-binding</keyword>
<dbReference type="InterPro" id="IPR036412">
    <property type="entry name" value="HAD-like_sf"/>
</dbReference>
<feature type="transmembrane region" description="Helical" evidence="10">
    <location>
        <begin position="516"/>
        <end position="534"/>
    </location>
</feature>
<dbReference type="Pfam" id="PF00702">
    <property type="entry name" value="Hydrolase"/>
    <property type="match status" value="1"/>
</dbReference>
<dbReference type="Pfam" id="PF00122">
    <property type="entry name" value="E1-E2_ATPase"/>
    <property type="match status" value="1"/>
</dbReference>
<feature type="transmembrane region" description="Helical" evidence="10">
    <location>
        <begin position="292"/>
        <end position="313"/>
    </location>
</feature>
<feature type="domain" description="HMA" evidence="13">
    <location>
        <begin position="119"/>
        <end position="159"/>
    </location>
</feature>
<dbReference type="EMBL" id="BNCO01000062">
    <property type="protein sequence ID" value="GIL64014.1"/>
    <property type="molecule type" value="Genomic_DNA"/>
</dbReference>
<dbReference type="InterPro" id="IPR059000">
    <property type="entry name" value="ATPase_P-type_domA"/>
</dbReference>
<name>A0A8J4BN78_9CHLO</name>
<feature type="region of interest" description="Disordered" evidence="11">
    <location>
        <begin position="184"/>
        <end position="203"/>
    </location>
</feature>
<evidence type="ECO:0000256" key="3">
    <source>
        <dbReference type="ARBA" id="ARBA00022692"/>
    </source>
</evidence>
<evidence type="ECO:0000256" key="7">
    <source>
        <dbReference type="ARBA" id="ARBA00022967"/>
    </source>
</evidence>
<dbReference type="PROSITE" id="PS01229">
    <property type="entry name" value="COF_2"/>
    <property type="match status" value="1"/>
</dbReference>
<dbReference type="Gene3D" id="3.40.1110.10">
    <property type="entry name" value="Calcium-transporting ATPase, cytoplasmic domain N"/>
    <property type="match status" value="1"/>
</dbReference>
<dbReference type="InterPro" id="IPR006121">
    <property type="entry name" value="HMA_dom"/>
</dbReference>
<gene>
    <name evidence="14" type="ORF">Vafri_18003</name>
</gene>
<dbReference type="GO" id="GO:0016020">
    <property type="term" value="C:membrane"/>
    <property type="evidence" value="ECO:0007669"/>
    <property type="project" value="UniProtKB-SubCell"/>
</dbReference>
<dbReference type="InterPro" id="IPR008250">
    <property type="entry name" value="ATPase_P-typ_transduc_dom_A_sf"/>
</dbReference>
<reference evidence="14" key="1">
    <citation type="journal article" date="2021" name="Proc. Natl. Acad. Sci. U.S.A.">
        <title>Three genomes in the algal genus Volvox reveal the fate of a haploid sex-determining region after a transition to homothallism.</title>
        <authorList>
            <person name="Yamamoto K."/>
            <person name="Hamaji T."/>
            <person name="Kawai-Toyooka H."/>
            <person name="Matsuzaki R."/>
            <person name="Takahashi F."/>
            <person name="Nishimura Y."/>
            <person name="Kawachi M."/>
            <person name="Noguchi H."/>
            <person name="Minakuchi Y."/>
            <person name="Umen J.G."/>
            <person name="Toyoda A."/>
            <person name="Nozaki H."/>
        </authorList>
    </citation>
    <scope>NUCLEOTIDE SEQUENCE</scope>
    <source>
        <strain evidence="14">NIES-3780</strain>
    </source>
</reference>
<evidence type="ECO:0000256" key="9">
    <source>
        <dbReference type="ARBA" id="ARBA00023136"/>
    </source>
</evidence>
<dbReference type="SUPFAM" id="SSF56784">
    <property type="entry name" value="HAD-like"/>
    <property type="match status" value="1"/>
</dbReference>
<evidence type="ECO:0008006" key="16">
    <source>
        <dbReference type="Google" id="ProtNLM"/>
    </source>
</evidence>
<evidence type="ECO:0000259" key="13">
    <source>
        <dbReference type="Pfam" id="PF00403"/>
    </source>
</evidence>
<dbReference type="SUPFAM" id="SSF55008">
    <property type="entry name" value="HMA, heavy metal-associated domain"/>
    <property type="match status" value="1"/>
</dbReference>
<dbReference type="InterPro" id="IPR001757">
    <property type="entry name" value="P_typ_ATPase"/>
</dbReference>
<dbReference type="PRINTS" id="PR00119">
    <property type="entry name" value="CATATPASE"/>
</dbReference>
<dbReference type="GO" id="GO:0016887">
    <property type="term" value="F:ATP hydrolysis activity"/>
    <property type="evidence" value="ECO:0007669"/>
    <property type="project" value="InterPro"/>
</dbReference>
<keyword evidence="7" id="KW-1278">Translocase</keyword>
<keyword evidence="3 10" id="KW-0812">Transmembrane</keyword>
<feature type="transmembrane region" description="Helical" evidence="10">
    <location>
        <begin position="589"/>
        <end position="617"/>
    </location>
</feature>
<sequence length="1014" mass="101296">MSVHMMSPLSLAFTKSAHATARPFIVRSLASPGAYADLRRIGAMTAVLIPVNCAFLPVVQARLASRCEHWRRNKILSPGRLASPASFTTGATATETTTTVATTAASTQSDGRNVETVLLEVGDMKCGGCSAAVKRMLLTRPEVAAAAVNLLTETAVVQVRGSAAELGPPLASFVTTRGFPSRLRSGAAEGDDPLSAAATDEAERKRQAEARRSLIDLGVAWLLVAACCAHHAGHLLHALGYHEVAHAPLLAALADPRVSGALGAFALLGPGRRLLVSGFKALLAGNPNMESLVALGSTASFAVGLAGAAGALLRGVFGSTTAAAAGPLLTADASFLEEPVMLLAFVLLGRALEARAKVQAAADLRSLARLIPATARLVLDPGVAPGAAAASGAAVAGKAGVGAGPAVEYLEVPTNSVRAGDILRILPGEKVPVDGEVLSGECCCDESLLSGESALVAKGPGSRLVGGTVAYEGAITMKATATGARSTLSGIARLVSDAQAREAPVQRLADSVAGRFCYGVMTAAAATFLFWLTAGPQLFPQVLDPDLAGTGWAAVEASYHSHGAGGWGGGAAAAAFDDDVLLSTSPLLLALRLAVDVLVVACPCALGLATPTAVLVASSLGARRGLLVRGGDVLERLAAVDTVVMDKTGTMTEGKLKVLGVQVALTDIALEAGCSSTGNSNSNSDTHEDAVLRLAAAVESATRHPLADAVLAEARRRGLAAPSPAEAATTAAGRGVRAQVGGRWVAVGRREWALDAIGGGAHAAEALLTAPPPEAAAPGATSVWVAAEGHGVVGRIWLRDTLRPDAVATVAALTAAGKRVHVMSGDDPATVAAVAAAAGVVADAAAGGLSPEQKLEAVRQLQAEGRVVAMVGDGVNDAPALAAADVGVALKGGLDAAGEASGVVLMGDRLSQILDALDLGSATLNKIRQNLAWALMYNVVGIPLAAGALLPSLGLSLNPSAAAAMMAFSSVAVVSNSLLLRAGRAAGSASGTAAAAQPAAAAATAAAAVASMGK</sequence>
<dbReference type="Gene3D" id="3.40.50.1000">
    <property type="entry name" value="HAD superfamily/HAD-like"/>
    <property type="match status" value="1"/>
</dbReference>
<dbReference type="NCBIfam" id="TIGR01494">
    <property type="entry name" value="ATPase_P-type"/>
    <property type="match status" value="1"/>
</dbReference>
<evidence type="ECO:0000256" key="11">
    <source>
        <dbReference type="SAM" id="MobiDB-lite"/>
    </source>
</evidence>
<evidence type="ECO:0000256" key="1">
    <source>
        <dbReference type="ARBA" id="ARBA00004141"/>
    </source>
</evidence>
<dbReference type="PROSITE" id="PS01047">
    <property type="entry name" value="HMA_1"/>
    <property type="match status" value="1"/>
</dbReference>
<dbReference type="SUPFAM" id="SSF81653">
    <property type="entry name" value="Calcium ATPase, transduction domain A"/>
    <property type="match status" value="1"/>
</dbReference>
<dbReference type="GO" id="GO:0055070">
    <property type="term" value="P:copper ion homeostasis"/>
    <property type="evidence" value="ECO:0007669"/>
    <property type="project" value="TreeGrafter"/>
</dbReference>
<protein>
    <recommendedName>
        <fullName evidence="16">HMA domain-containing protein</fullName>
    </recommendedName>
</protein>
<dbReference type="InterPro" id="IPR036163">
    <property type="entry name" value="HMA_dom_sf"/>
</dbReference>
<evidence type="ECO:0000313" key="14">
    <source>
        <dbReference type="EMBL" id="GIL64014.1"/>
    </source>
</evidence>
<keyword evidence="9 10" id="KW-0472">Membrane</keyword>
<dbReference type="Gene3D" id="2.70.150.10">
    <property type="entry name" value="Calcium-transporting ATPase, cytoplasmic transduction domain A"/>
    <property type="match status" value="1"/>
</dbReference>
<accession>A0A8J4BN78</accession>
<dbReference type="Pfam" id="PF00403">
    <property type="entry name" value="HMA"/>
    <property type="match status" value="1"/>
</dbReference>
<proteinExistence type="inferred from homology"/>
<dbReference type="SUPFAM" id="SSF81665">
    <property type="entry name" value="Calcium ATPase, transmembrane domain M"/>
    <property type="match status" value="1"/>
</dbReference>